<name>K0SAW5_THAOC</name>
<evidence type="ECO:0000256" key="1">
    <source>
        <dbReference type="SAM" id="MobiDB-lite"/>
    </source>
</evidence>
<proteinExistence type="predicted"/>
<evidence type="ECO:0008006" key="5">
    <source>
        <dbReference type="Google" id="ProtNLM"/>
    </source>
</evidence>
<evidence type="ECO:0000313" key="3">
    <source>
        <dbReference type="EMBL" id="EJK58091.1"/>
    </source>
</evidence>
<accession>K0SAW5</accession>
<protein>
    <recommendedName>
        <fullName evidence="5">Sulfotransferase domain-containing protein</fullName>
    </recommendedName>
</protein>
<dbReference type="PANTHER" id="PTHR32301">
    <property type="entry name" value="COUNTIN RECEPTOR CNR3-RELATED"/>
    <property type="match status" value="1"/>
</dbReference>
<reference evidence="3 4" key="1">
    <citation type="journal article" date="2012" name="Genome Biol.">
        <title>Genome and low-iron response of an oceanic diatom adapted to chronic iron limitation.</title>
        <authorList>
            <person name="Lommer M."/>
            <person name="Specht M."/>
            <person name="Roy A.S."/>
            <person name="Kraemer L."/>
            <person name="Andreson R."/>
            <person name="Gutowska M.A."/>
            <person name="Wolf J."/>
            <person name="Bergner S.V."/>
            <person name="Schilhabel M.B."/>
            <person name="Klostermeier U.C."/>
            <person name="Beiko R.G."/>
            <person name="Rosenstiel P."/>
            <person name="Hippler M."/>
            <person name="Laroche J."/>
        </authorList>
    </citation>
    <scope>NUCLEOTIDE SEQUENCE [LARGE SCALE GENOMIC DNA]</scope>
    <source>
        <strain evidence="3 4">CCMP1005</strain>
    </source>
</reference>
<evidence type="ECO:0000256" key="2">
    <source>
        <dbReference type="SAM" id="SignalP"/>
    </source>
</evidence>
<dbReference type="EMBL" id="AGNL01026206">
    <property type="protein sequence ID" value="EJK58091.1"/>
    <property type="molecule type" value="Genomic_DNA"/>
</dbReference>
<dbReference type="Gene3D" id="3.40.50.300">
    <property type="entry name" value="P-loop containing nucleotide triphosphate hydrolases"/>
    <property type="match status" value="1"/>
</dbReference>
<sequence length="406" mass="46191">MGGRAAIAAVILIVGILSSSTLLTFDWNGREGTSDAGLRRQLSLEDYLEMKNKGRKKVSTKDKQEVDEETAQRHRKSFLGGIFPQTDHNMIPIYLRDAQPKVRYLDILMPSRAQKDDEQKGDLAFFWHIPKASGSTMKNVMNFCFGLRRAEKTEAKASLEFVREGILNMDTATPEGLRHSFEEELVDSGMVDVIVSNYFLAGSALFNERHYGNAFTIFRHPIYQAQSLFYYRRKAKWERSYRKELMHITFETYISNPAYVDNWMTRQLTNSIPSVELTEADLERAVLIMRKKIFVGIQEQMEETIRQLMVRFSWNETDTGCAYALIKDRSNANEYPNLSGGRGGATWNIAAEVERWDLQLYEAALIQFAEQGEKYPAGPAPEDGSASFGQAGGESYQTVASTVWSR</sequence>
<dbReference type="PANTHER" id="PTHR32301:SF6">
    <property type="entry name" value="GOLVESIN-RELATED"/>
    <property type="match status" value="1"/>
</dbReference>
<feature type="region of interest" description="Disordered" evidence="1">
    <location>
        <begin position="374"/>
        <end position="393"/>
    </location>
</feature>
<keyword evidence="2" id="KW-0732">Signal</keyword>
<dbReference type="InterPro" id="IPR053259">
    <property type="entry name" value="Golvesin-related_Golgi"/>
</dbReference>
<dbReference type="OrthoDB" id="47349at2759"/>
<feature type="chain" id="PRO_5003837644" description="Sulfotransferase domain-containing protein" evidence="2">
    <location>
        <begin position="22"/>
        <end position="406"/>
    </location>
</feature>
<dbReference type="eggNOG" id="ENOG502T740">
    <property type="taxonomic scope" value="Eukaryota"/>
</dbReference>
<comment type="caution">
    <text evidence="3">The sequence shown here is derived from an EMBL/GenBank/DDBJ whole genome shotgun (WGS) entry which is preliminary data.</text>
</comment>
<dbReference type="AlphaFoldDB" id="K0SAW5"/>
<organism evidence="3 4">
    <name type="scientific">Thalassiosira oceanica</name>
    <name type="common">Marine diatom</name>
    <dbReference type="NCBI Taxonomy" id="159749"/>
    <lineage>
        <taxon>Eukaryota</taxon>
        <taxon>Sar</taxon>
        <taxon>Stramenopiles</taxon>
        <taxon>Ochrophyta</taxon>
        <taxon>Bacillariophyta</taxon>
        <taxon>Coscinodiscophyceae</taxon>
        <taxon>Thalassiosirophycidae</taxon>
        <taxon>Thalassiosirales</taxon>
        <taxon>Thalassiosiraceae</taxon>
        <taxon>Thalassiosira</taxon>
    </lineage>
</organism>
<dbReference type="Proteomes" id="UP000266841">
    <property type="component" value="Unassembled WGS sequence"/>
</dbReference>
<dbReference type="InterPro" id="IPR027417">
    <property type="entry name" value="P-loop_NTPase"/>
</dbReference>
<feature type="signal peptide" evidence="2">
    <location>
        <begin position="1"/>
        <end position="21"/>
    </location>
</feature>
<gene>
    <name evidence="3" type="ORF">THAOC_21809</name>
</gene>
<dbReference type="OMA" id="HITFETY"/>
<evidence type="ECO:0000313" key="4">
    <source>
        <dbReference type="Proteomes" id="UP000266841"/>
    </source>
</evidence>
<keyword evidence="4" id="KW-1185">Reference proteome</keyword>